<dbReference type="SUPFAM" id="SSF111331">
    <property type="entry name" value="NAD kinase/diacylglycerol kinase-like"/>
    <property type="match status" value="1"/>
</dbReference>
<gene>
    <name evidence="1" type="ORF">J2Z34_000676</name>
</gene>
<proteinExistence type="predicted"/>
<evidence type="ECO:0008006" key="3">
    <source>
        <dbReference type="Google" id="ProtNLM"/>
    </source>
</evidence>
<evidence type="ECO:0000313" key="2">
    <source>
        <dbReference type="Proteomes" id="UP001519271"/>
    </source>
</evidence>
<dbReference type="InterPro" id="IPR016064">
    <property type="entry name" value="NAD/diacylglycerol_kinase_sf"/>
</dbReference>
<keyword evidence="2" id="KW-1185">Reference proteome</keyword>
<dbReference type="InterPro" id="IPR002504">
    <property type="entry name" value="NADK"/>
</dbReference>
<dbReference type="Proteomes" id="UP001519271">
    <property type="component" value="Unassembled WGS sequence"/>
</dbReference>
<dbReference type="Gene3D" id="3.40.50.450">
    <property type="match status" value="1"/>
</dbReference>
<comment type="caution">
    <text evidence="1">The sequence shown here is derived from an EMBL/GenBank/DDBJ whole genome shotgun (WGS) entry which is preliminary data.</text>
</comment>
<reference evidence="1 2" key="1">
    <citation type="submission" date="2021-03" db="EMBL/GenBank/DDBJ databases">
        <title>Genomic Encyclopedia of Type Strains, Phase IV (KMG-IV): sequencing the most valuable type-strain genomes for metagenomic binning, comparative biology and taxonomic classification.</title>
        <authorList>
            <person name="Goeker M."/>
        </authorList>
    </citation>
    <scope>NUCLEOTIDE SEQUENCE [LARGE SCALE GENOMIC DNA]</scope>
    <source>
        <strain evidence="1 2">DSM 6139</strain>
    </source>
</reference>
<organism evidence="1 2">
    <name type="scientific">Youngiibacter multivorans</name>
    <dbReference type="NCBI Taxonomy" id="937251"/>
    <lineage>
        <taxon>Bacteria</taxon>
        <taxon>Bacillati</taxon>
        <taxon>Bacillota</taxon>
        <taxon>Clostridia</taxon>
        <taxon>Eubacteriales</taxon>
        <taxon>Clostridiaceae</taxon>
        <taxon>Youngiibacter</taxon>
    </lineage>
</organism>
<evidence type="ECO:0000313" key="1">
    <source>
        <dbReference type="EMBL" id="MBP1918204.1"/>
    </source>
</evidence>
<dbReference type="RefSeq" id="WP_209458448.1">
    <property type="nucleotide sequence ID" value="NZ_JAGGKC010000004.1"/>
</dbReference>
<sequence length="346" mass="38091">MFKIGIIVNPFSGKDLRRISSQASNVGNNEKAIKVVRMINSMKVFGAEKIYLMPDNFLLNASIVSIVRRDDKFDSAVELLDFEPTDRPDDTIKAVEVMKNLDISCLIVLGGDGTCRLVAKTEIEVPIIPVSTGTNNVYTQFWEGTTVGIAASYVAINGIDKDSRKSKRIEVYINGVLRDIALVDAVVTDIPYVGSKVVTEPENIKEVIVSMCSPASVGFSAIIGNIAYCSEYDDFGYRLRINEGGKTILAPICPGKLSEISYEEHERMEIGSEHICLPNYDGTIALDGERTVTFRKDEKLSFVITRKGPSKVDVTKTLCEAVGKGFFIVTGHDHGQIKTMNTEFPE</sequence>
<protein>
    <recommendedName>
        <fullName evidence="3">ATP-NAD kinase</fullName>
    </recommendedName>
</protein>
<dbReference type="PANTHER" id="PTHR40697">
    <property type="entry name" value="ACETOIN CATABOLISM PROTEIN X"/>
    <property type="match status" value="1"/>
</dbReference>
<accession>A0ABS4G0X8</accession>
<dbReference type="Pfam" id="PF01513">
    <property type="entry name" value="NAD_kinase"/>
    <property type="match status" value="1"/>
</dbReference>
<dbReference type="InterPro" id="IPR039065">
    <property type="entry name" value="AcoX-like"/>
</dbReference>
<dbReference type="PANTHER" id="PTHR40697:SF3">
    <property type="entry name" value="ACETOIN CATABOLISM PROTEIN X"/>
    <property type="match status" value="1"/>
</dbReference>
<dbReference type="EMBL" id="JAGGKC010000004">
    <property type="protein sequence ID" value="MBP1918204.1"/>
    <property type="molecule type" value="Genomic_DNA"/>
</dbReference>
<name>A0ABS4G0X8_9CLOT</name>